<sequence>MRELKSFVLLAEQLHFGRAASLLHLSQPALTKQIRRMEDELGSPLFERGRHGTALSGFGKQFLKDARTAVTEFDRLMERARNTAAGESGRLNIGFGFHTLELVPRLIVKLREIAPGIEVGLRDMSTAEQEAALRSGDLDLGFIRLPTKENFKLLPAIKDRLVLVSSTALPLPPNAGLAECKNMPFVSISEERSPGFVSHMIRLCAKHGFHPRVVQQVPEFTTALALVQAGLGVAVIPESVGISRFPGMRIHSSRDKDAAWSVAAACRKGDSNPALARFLGLLKEEMKQRP</sequence>
<dbReference type="Gene3D" id="3.40.190.10">
    <property type="entry name" value="Periplasmic binding protein-like II"/>
    <property type="match status" value="2"/>
</dbReference>
<gene>
    <name evidence="6" type="ORF">OJ996_16650</name>
</gene>
<dbReference type="EMBL" id="JAPDDR010000008">
    <property type="protein sequence ID" value="MCW1915218.1"/>
    <property type="molecule type" value="Genomic_DNA"/>
</dbReference>
<dbReference type="PROSITE" id="PS50931">
    <property type="entry name" value="HTH_LYSR"/>
    <property type="match status" value="1"/>
</dbReference>
<dbReference type="InterPro" id="IPR000847">
    <property type="entry name" value="LysR_HTH_N"/>
</dbReference>
<dbReference type="InterPro" id="IPR036390">
    <property type="entry name" value="WH_DNA-bd_sf"/>
</dbReference>
<feature type="domain" description="HTH lysR-type" evidence="5">
    <location>
        <begin position="1"/>
        <end position="56"/>
    </location>
</feature>
<dbReference type="PANTHER" id="PTHR30346">
    <property type="entry name" value="TRANSCRIPTIONAL DUAL REGULATOR HCAR-RELATED"/>
    <property type="match status" value="1"/>
</dbReference>
<dbReference type="Proteomes" id="UP001165653">
    <property type="component" value="Unassembled WGS sequence"/>
</dbReference>
<dbReference type="Pfam" id="PF00126">
    <property type="entry name" value="HTH_1"/>
    <property type="match status" value="1"/>
</dbReference>
<evidence type="ECO:0000256" key="3">
    <source>
        <dbReference type="ARBA" id="ARBA00023125"/>
    </source>
</evidence>
<dbReference type="RefSeq" id="WP_264514759.1">
    <property type="nucleotide sequence ID" value="NZ_JAPDDR010000008.1"/>
</dbReference>
<comment type="caution">
    <text evidence="6">The sequence shown here is derived from an EMBL/GenBank/DDBJ whole genome shotgun (WGS) entry which is preliminary data.</text>
</comment>
<evidence type="ECO:0000259" key="5">
    <source>
        <dbReference type="PROSITE" id="PS50931"/>
    </source>
</evidence>
<evidence type="ECO:0000256" key="4">
    <source>
        <dbReference type="ARBA" id="ARBA00023163"/>
    </source>
</evidence>
<accession>A0ABT3G5U5</accession>
<organism evidence="6 7">
    <name type="scientific">Luteolibacter rhizosphaerae</name>
    <dbReference type="NCBI Taxonomy" id="2989719"/>
    <lineage>
        <taxon>Bacteria</taxon>
        <taxon>Pseudomonadati</taxon>
        <taxon>Verrucomicrobiota</taxon>
        <taxon>Verrucomicrobiia</taxon>
        <taxon>Verrucomicrobiales</taxon>
        <taxon>Verrucomicrobiaceae</taxon>
        <taxon>Luteolibacter</taxon>
    </lineage>
</organism>
<keyword evidence="2" id="KW-0805">Transcription regulation</keyword>
<dbReference type="CDD" id="cd08414">
    <property type="entry name" value="PBP2_LTTR_aromatics_like"/>
    <property type="match status" value="1"/>
</dbReference>
<evidence type="ECO:0000256" key="2">
    <source>
        <dbReference type="ARBA" id="ARBA00023015"/>
    </source>
</evidence>
<evidence type="ECO:0000256" key="1">
    <source>
        <dbReference type="ARBA" id="ARBA00009437"/>
    </source>
</evidence>
<keyword evidence="3" id="KW-0238">DNA-binding</keyword>
<dbReference type="SUPFAM" id="SSF46785">
    <property type="entry name" value="Winged helix' DNA-binding domain"/>
    <property type="match status" value="1"/>
</dbReference>
<dbReference type="InterPro" id="IPR005119">
    <property type="entry name" value="LysR_subst-bd"/>
</dbReference>
<dbReference type="PANTHER" id="PTHR30346:SF0">
    <property type="entry name" value="HCA OPERON TRANSCRIPTIONAL ACTIVATOR HCAR"/>
    <property type="match status" value="1"/>
</dbReference>
<evidence type="ECO:0000313" key="6">
    <source>
        <dbReference type="EMBL" id="MCW1915218.1"/>
    </source>
</evidence>
<dbReference type="PRINTS" id="PR00039">
    <property type="entry name" value="HTHLYSR"/>
</dbReference>
<reference evidence="6" key="1">
    <citation type="submission" date="2022-10" db="EMBL/GenBank/DDBJ databases">
        <title>Luteolibacter sp. GHJ8, whole genome shotgun sequencing project.</title>
        <authorList>
            <person name="Zhao G."/>
            <person name="Shen L."/>
        </authorList>
    </citation>
    <scope>NUCLEOTIDE SEQUENCE</scope>
    <source>
        <strain evidence="6">GHJ8</strain>
    </source>
</reference>
<dbReference type="SUPFAM" id="SSF53850">
    <property type="entry name" value="Periplasmic binding protein-like II"/>
    <property type="match status" value="1"/>
</dbReference>
<protein>
    <submittedName>
        <fullName evidence="6">LysR substrate-binding domain-containing protein</fullName>
    </submittedName>
</protein>
<comment type="similarity">
    <text evidence="1">Belongs to the LysR transcriptional regulatory family.</text>
</comment>
<proteinExistence type="inferred from homology"/>
<evidence type="ECO:0000313" key="7">
    <source>
        <dbReference type="Proteomes" id="UP001165653"/>
    </source>
</evidence>
<keyword evidence="4" id="KW-0804">Transcription</keyword>
<name>A0ABT3G5U5_9BACT</name>
<keyword evidence="7" id="KW-1185">Reference proteome</keyword>
<dbReference type="Pfam" id="PF03466">
    <property type="entry name" value="LysR_substrate"/>
    <property type="match status" value="1"/>
</dbReference>
<dbReference type="Gene3D" id="1.10.10.10">
    <property type="entry name" value="Winged helix-like DNA-binding domain superfamily/Winged helix DNA-binding domain"/>
    <property type="match status" value="1"/>
</dbReference>
<dbReference type="InterPro" id="IPR036388">
    <property type="entry name" value="WH-like_DNA-bd_sf"/>
</dbReference>